<organism evidence="2 3">
    <name type="scientific">Macleaya cordata</name>
    <name type="common">Five-seeded plume-poppy</name>
    <name type="synonym">Bocconia cordata</name>
    <dbReference type="NCBI Taxonomy" id="56857"/>
    <lineage>
        <taxon>Eukaryota</taxon>
        <taxon>Viridiplantae</taxon>
        <taxon>Streptophyta</taxon>
        <taxon>Embryophyta</taxon>
        <taxon>Tracheophyta</taxon>
        <taxon>Spermatophyta</taxon>
        <taxon>Magnoliopsida</taxon>
        <taxon>Ranunculales</taxon>
        <taxon>Papaveraceae</taxon>
        <taxon>Papaveroideae</taxon>
        <taxon>Macleaya</taxon>
    </lineage>
</organism>
<keyword evidence="1" id="KW-0732">Signal</keyword>
<feature type="chain" id="PRO_5013097783" evidence="1">
    <location>
        <begin position="26"/>
        <end position="66"/>
    </location>
</feature>
<protein>
    <submittedName>
        <fullName evidence="2">Uncharacterized protein</fullName>
    </submittedName>
</protein>
<dbReference type="InParanoid" id="A0A200PTP2"/>
<proteinExistence type="predicted"/>
<name>A0A200PTP2_MACCD</name>
<evidence type="ECO:0000256" key="1">
    <source>
        <dbReference type="SAM" id="SignalP"/>
    </source>
</evidence>
<feature type="signal peptide" evidence="1">
    <location>
        <begin position="1"/>
        <end position="25"/>
    </location>
</feature>
<comment type="caution">
    <text evidence="2">The sequence shown here is derived from an EMBL/GenBank/DDBJ whole genome shotgun (WGS) entry which is preliminary data.</text>
</comment>
<sequence length="66" mass="7546">MDFKDLITLLAVVVVLFLSDKSSYGAEGRSLSKEEDMELERQLKILNKPPIKTIRVSYIDGFSFYS</sequence>
<evidence type="ECO:0000313" key="3">
    <source>
        <dbReference type="Proteomes" id="UP000195402"/>
    </source>
</evidence>
<dbReference type="AlphaFoldDB" id="A0A200PTP2"/>
<reference evidence="2 3" key="1">
    <citation type="journal article" date="2017" name="Mol. Plant">
        <title>The Genome of Medicinal Plant Macleaya cordata Provides New Insights into Benzylisoquinoline Alkaloids Metabolism.</title>
        <authorList>
            <person name="Liu X."/>
            <person name="Liu Y."/>
            <person name="Huang P."/>
            <person name="Ma Y."/>
            <person name="Qing Z."/>
            <person name="Tang Q."/>
            <person name="Cao H."/>
            <person name="Cheng P."/>
            <person name="Zheng Y."/>
            <person name="Yuan Z."/>
            <person name="Zhou Y."/>
            <person name="Liu J."/>
            <person name="Tang Z."/>
            <person name="Zhuo Y."/>
            <person name="Zhang Y."/>
            <person name="Yu L."/>
            <person name="Huang J."/>
            <person name="Yang P."/>
            <person name="Peng Q."/>
            <person name="Zhang J."/>
            <person name="Jiang W."/>
            <person name="Zhang Z."/>
            <person name="Lin K."/>
            <person name="Ro D.K."/>
            <person name="Chen X."/>
            <person name="Xiong X."/>
            <person name="Shang Y."/>
            <person name="Huang S."/>
            <person name="Zeng J."/>
        </authorList>
    </citation>
    <scope>NUCLEOTIDE SEQUENCE [LARGE SCALE GENOMIC DNA]</scope>
    <source>
        <strain evidence="3">cv. BLH2017</strain>
        <tissue evidence="2">Root</tissue>
    </source>
</reference>
<dbReference type="Proteomes" id="UP000195402">
    <property type="component" value="Unassembled WGS sequence"/>
</dbReference>
<dbReference type="OrthoDB" id="1935425at2759"/>
<keyword evidence="3" id="KW-1185">Reference proteome</keyword>
<accession>A0A200PTP2</accession>
<gene>
    <name evidence="2" type="ORF">BVC80_7055g3</name>
</gene>
<dbReference type="STRING" id="56857.A0A200PTP2"/>
<evidence type="ECO:0000313" key="2">
    <source>
        <dbReference type="EMBL" id="OVA01552.1"/>
    </source>
</evidence>
<dbReference type="EMBL" id="MVGT01004058">
    <property type="protein sequence ID" value="OVA01552.1"/>
    <property type="molecule type" value="Genomic_DNA"/>
</dbReference>